<dbReference type="EMBL" id="LSSM01000341">
    <property type="protein sequence ID" value="OMJ29245.1"/>
    <property type="molecule type" value="Genomic_DNA"/>
</dbReference>
<protein>
    <submittedName>
        <fullName evidence="1">Uncharacterized protein</fullName>
    </submittedName>
</protein>
<accession>A0A1R1YQX7</accession>
<evidence type="ECO:0000313" key="1">
    <source>
        <dbReference type="EMBL" id="OMJ29245.1"/>
    </source>
</evidence>
<dbReference type="AlphaFoldDB" id="A0A1R1YQX7"/>
<sequence>MNPQEIIDLDFSQEFDDFSDLESDQSNNFNSKSNSNSFITNLTHFNKTKNINGFTNKPNKVKTSHKINPLNLVHSGNENNTSEKLAKNNNHCYQNLKEASQDLDLDFPIDDFEIEFDSQTLKKVMETEELYYASQAEQFTSAHSQSPIPNSTKNNSSIANLINNKAYSNEILPVSLFNAEKSSTTLYSNVNNNATIIQKAQSANLESISYQFDAQNKDLTNNLENRLHSNSYLTLPPIPPIPPIPPNQVNNNQKILKVQRNFIFISFYSY</sequence>
<dbReference type="OrthoDB" id="10450884at2759"/>
<evidence type="ECO:0000313" key="2">
    <source>
        <dbReference type="Proteomes" id="UP000187429"/>
    </source>
</evidence>
<gene>
    <name evidence="1" type="ORF">AYI69_g1259</name>
</gene>
<keyword evidence="2" id="KW-1185">Reference proteome</keyword>
<reference evidence="2" key="1">
    <citation type="submission" date="2017-01" db="EMBL/GenBank/DDBJ databases">
        <authorList>
            <person name="Wang Y."/>
            <person name="White M."/>
            <person name="Kvist S."/>
            <person name="Moncalvo J.-M."/>
        </authorList>
    </citation>
    <scope>NUCLEOTIDE SEQUENCE [LARGE SCALE GENOMIC DNA]</scope>
    <source>
        <strain evidence="2">ID-206-W2</strain>
    </source>
</reference>
<proteinExistence type="predicted"/>
<organism evidence="1 2">
    <name type="scientific">Smittium culicis</name>
    <dbReference type="NCBI Taxonomy" id="133412"/>
    <lineage>
        <taxon>Eukaryota</taxon>
        <taxon>Fungi</taxon>
        <taxon>Fungi incertae sedis</taxon>
        <taxon>Zoopagomycota</taxon>
        <taxon>Kickxellomycotina</taxon>
        <taxon>Harpellomycetes</taxon>
        <taxon>Harpellales</taxon>
        <taxon>Legeriomycetaceae</taxon>
        <taxon>Smittium</taxon>
    </lineage>
</organism>
<dbReference type="Proteomes" id="UP000187429">
    <property type="component" value="Unassembled WGS sequence"/>
</dbReference>
<comment type="caution">
    <text evidence="1">The sequence shown here is derived from an EMBL/GenBank/DDBJ whole genome shotgun (WGS) entry which is preliminary data.</text>
</comment>
<name>A0A1R1YQX7_9FUNG</name>